<sequence length="130" mass="14038">MADNKSLEFDTWLLRSVMLANVEGSGTPERIANAADLMSKTPMAATDLRAGLARLAQRGFVQEANGSFSATQITAGLKWNERDKIRQLLLAEPERSGDMGAGTSSIGKVAGDYVKRFQGFMSGLTNPKKE</sequence>
<organism evidence="1 2">
    <name type="scientific">Dehalogenimonas etheniformans</name>
    <dbReference type="NCBI Taxonomy" id="1536648"/>
    <lineage>
        <taxon>Bacteria</taxon>
        <taxon>Bacillati</taxon>
        <taxon>Chloroflexota</taxon>
        <taxon>Dehalococcoidia</taxon>
        <taxon>Dehalococcoidales</taxon>
        <taxon>Dehalococcoidaceae</taxon>
        <taxon>Dehalogenimonas</taxon>
    </lineage>
</organism>
<dbReference type="Proteomes" id="UP000235653">
    <property type="component" value="Unassembled WGS sequence"/>
</dbReference>
<keyword evidence="2" id="KW-1185">Reference proteome</keyword>
<dbReference type="AlphaFoldDB" id="A0A2P5P7V0"/>
<dbReference type="OrthoDB" id="9833539at2"/>
<name>A0A2P5P7V0_9CHLR</name>
<evidence type="ECO:0000313" key="1">
    <source>
        <dbReference type="EMBL" id="PPD58383.1"/>
    </source>
</evidence>
<dbReference type="EMBL" id="JQAN02000008">
    <property type="protein sequence ID" value="PPD58383.1"/>
    <property type="molecule type" value="Genomic_DNA"/>
</dbReference>
<reference evidence="1 2" key="1">
    <citation type="journal article" date="2017" name="ISME J.">
        <title>Grape pomace compost harbors organohalide-respiring Dehalogenimonas species with novel reductive dehalogenase genes.</title>
        <authorList>
            <person name="Yang Y."/>
            <person name="Higgins S.A."/>
            <person name="Yan J."/>
            <person name="Simsir B."/>
            <person name="Chourey K."/>
            <person name="Iyer R."/>
            <person name="Hettich R.L."/>
            <person name="Baldwin B."/>
            <person name="Ogles D.M."/>
            <person name="Loffler F.E."/>
        </authorList>
    </citation>
    <scope>NUCLEOTIDE SEQUENCE [LARGE SCALE GENOMIC DNA]</scope>
    <source>
        <strain evidence="1 2">GP</strain>
    </source>
</reference>
<dbReference type="RefSeq" id="WP_102331796.1">
    <property type="nucleotide sequence ID" value="NZ_CP058566.2"/>
</dbReference>
<comment type="caution">
    <text evidence="1">The sequence shown here is derived from an EMBL/GenBank/DDBJ whole genome shotgun (WGS) entry which is preliminary data.</text>
</comment>
<gene>
    <name evidence="1" type="ORF">JP09_004560</name>
</gene>
<evidence type="ECO:0000313" key="2">
    <source>
        <dbReference type="Proteomes" id="UP000235653"/>
    </source>
</evidence>
<protein>
    <submittedName>
        <fullName evidence="1">Uncharacterized protein</fullName>
    </submittedName>
</protein>
<proteinExistence type="predicted"/>
<accession>A0A2P5P7V0</accession>